<reference evidence="3" key="1">
    <citation type="submission" date="2018-11" db="EMBL/GenBank/DDBJ databases">
        <title>Genome sequencing of a novel mesophilic and cellulolytic organism within the genus Hungateiclostridium.</title>
        <authorList>
            <person name="Rettenmaier R."/>
            <person name="Liebl W."/>
            <person name="Zverlov V."/>
        </authorList>
    </citation>
    <scope>NUCLEOTIDE SEQUENCE [LARGE SCALE GENOMIC DNA]</scope>
    <source>
        <strain evidence="3">N2K1</strain>
    </source>
</reference>
<keyword evidence="3" id="KW-1185">Reference proteome</keyword>
<keyword evidence="2" id="KW-0547">Nucleotide-binding</keyword>
<protein>
    <submittedName>
        <fullName evidence="2">ATP-binding protein</fullName>
    </submittedName>
</protein>
<dbReference type="Gene3D" id="3.40.50.300">
    <property type="entry name" value="P-loop containing nucleotide triphosphate hydrolases"/>
    <property type="match status" value="1"/>
</dbReference>
<sequence length="1507" mass="177916">MSIDWNALRIWDGSQQTAFEELCCQLARHENIPNGLEFVRKGTPDAGVECYWKLENGDEWGWQSKFFTKTPEAAQWKELDKSITTVLKKHPKLKKYYICMPLDRADPRIEKQKWFMDKWNEKVALWTIQAQDNGMEVSFEYWGTSEIFDRLSKEEHRGRYLFWFNKEQFSLEWFKGRLQETIANVGPRYTPELNVKLPISKIFGALGCTDEFINEVKYYCGNCLKQFHKLSTTKVKTICSQNYNDLSTKTEKIIELKDNIDRVKTNVIDWITFTKTLEEIIELIDITNNDIQRLEIEEKKGEGGKTTSQRYDYEYHHLYQLRKRVYELSDFITDCKANLTNLRTLLLLGDAGSGKTHLLCDVAESRLLEGLPSILLLGGHFINEEPWSQVLKLLDVKSSKDEFLSILNTVGETRQCKVLLIIDALNEGEGRNFWQKYLAGFIESIKRYEWLCLAVSVRSTYETAIIPDHLDMTNLIRVYHNGFSDIEYEATNEFFDYYGIHKPSMPLLVPEFKNPLFLKLFCKSIKNRGSDTIPNGIEGLNSIFNFYIDSVNLKLSKEEYLNVNPKLNVIGKAIDKMADTMADTNLYYIPIESAMDIADSICHKEEFERSLYRYLISEGILSEDRVRIGDKDWIDVTRFSYERFTDFMVVKRLIEKLFKRESGEFDTTVLKEQYLKDEYAAWRQKGLVESLFVQLPEATGKELFELIPECSSYDSVVNAFIDSFIWRNPEYLNDKTTDYINKYIMCYKDSRNNFINSLLLISSNEKHPFNAEWLHGLLWDMDIAIRDSWWSILLHEQYGEKKAVNRLIDWGLSEADKSYISDKAIELISISLTWFLTSSNRFLRDNATKALVNILTDRISVVINLLKRFNEVNDPYVIERLYAIAYGCILRSNNPKEIVDLAKCTYELVFNNKEEVYPNVLLRDYARGIIEYALKQGSLDGIDETKIRPPYRSKLTLKMPSKKVFSKYTNTDEFKSQEDWTMYSLYESVMGFGDFARYVIGTNTNITNWSKIKISEPDPVTLKDKYDDFVKSLDNGELEAWEKYEKTRCELYINCYLGDIWDEEKKEKVSQKALEQNCILAEKDFFEILSPDKKMVYDKYVKKYLNDGETEKIEYISLEFIQAWIFRKVLNLGWSVEKFGRFDSYVERYGNNGRGANKPERIGKKYQWIALYEILARLSDNYKYVDEWDEDKRRYEGPWQLSYIRNIDPSCTLKKTYRDSRKNCWTMPIQYDSWQESESEESWLKDITDLPDEKMAIEVTHPEEKSNWFILENHINWEEEAPLDKERYEKPTRQLWYMIKSYIVKKEDSEKFYEWAMQQNFMGRWMPESRDITNLFLGEFYWSPAYDYLVRDENEIWVENHRKELPCKVMVTAINYLCEEGVYDCSLDESIRITLPTREIAEKMGVKWNGKDYKYYNNEGKVIFQDPSVDNEAPNSLLVRKEEFLKFLDDNGYDVIWTLLGEKNIIHSHNQNEIGWLEISGVYRYINGKIEGNRNIVFNDLDKNVYR</sequence>
<feature type="coiled-coil region" evidence="1">
    <location>
        <begin position="246"/>
        <end position="297"/>
    </location>
</feature>
<accession>A0A4V1K1R7</accession>
<keyword evidence="1" id="KW-0175">Coiled coil</keyword>
<gene>
    <name evidence="2" type="ORF">EFD62_16070</name>
</gene>
<proteinExistence type="predicted"/>
<dbReference type="OrthoDB" id="9757917at2"/>
<dbReference type="Proteomes" id="UP000289166">
    <property type="component" value="Unassembled WGS sequence"/>
</dbReference>
<evidence type="ECO:0000256" key="1">
    <source>
        <dbReference type="SAM" id="Coils"/>
    </source>
</evidence>
<evidence type="ECO:0000313" key="3">
    <source>
        <dbReference type="Proteomes" id="UP000289166"/>
    </source>
</evidence>
<dbReference type="SUPFAM" id="SSF52540">
    <property type="entry name" value="P-loop containing nucleoside triphosphate hydrolases"/>
    <property type="match status" value="1"/>
</dbReference>
<evidence type="ECO:0000313" key="2">
    <source>
        <dbReference type="EMBL" id="RXE57729.1"/>
    </source>
</evidence>
<dbReference type="InterPro" id="IPR027417">
    <property type="entry name" value="P-loop_NTPase"/>
</dbReference>
<dbReference type="NCBIfam" id="NF041813">
    <property type="entry name" value="Avs2"/>
    <property type="match status" value="1"/>
</dbReference>
<dbReference type="GO" id="GO:0005524">
    <property type="term" value="F:ATP binding"/>
    <property type="evidence" value="ECO:0007669"/>
    <property type="project" value="UniProtKB-KW"/>
</dbReference>
<organism evidence="2 3">
    <name type="scientific">Acetivibrio mesophilus</name>
    <dbReference type="NCBI Taxonomy" id="2487273"/>
    <lineage>
        <taxon>Bacteria</taxon>
        <taxon>Bacillati</taxon>
        <taxon>Bacillota</taxon>
        <taxon>Clostridia</taxon>
        <taxon>Eubacteriales</taxon>
        <taxon>Oscillospiraceae</taxon>
        <taxon>Acetivibrio</taxon>
    </lineage>
</organism>
<comment type="caution">
    <text evidence="2">The sequence shown here is derived from an EMBL/GenBank/DDBJ whole genome shotgun (WGS) entry which is preliminary data.</text>
</comment>
<keyword evidence="2" id="KW-0067">ATP-binding</keyword>
<dbReference type="RefSeq" id="WP_128706478.1">
    <property type="nucleotide sequence ID" value="NZ_RLII01000039.1"/>
</dbReference>
<name>A0A4V1K1R7_9FIRM</name>
<dbReference type="EMBL" id="RLII01000039">
    <property type="protein sequence ID" value="RXE57729.1"/>
    <property type="molecule type" value="Genomic_DNA"/>
</dbReference>